<dbReference type="EMBL" id="SMKX01000035">
    <property type="protein sequence ID" value="TDD59480.1"/>
    <property type="molecule type" value="Genomic_DNA"/>
</dbReference>
<name>A0A4R4ZML1_9ACTN</name>
<sequence length="226" mass="24966">MALVVLVGGFYLVARLIVHVASPSLDRKAAELARLQAGAERYGWVPGDDVDGKLAAAGARCFDKDGELRRLLVGEYEGRRIQMAEFVTSSGGRLPTDVFNNLVALELPAGLPELRISHDRVADPALPPLEPVLQTSDTESDAFNQRYYAASLDPRYTSAMLHPRMIEWLLAHPPQDLRLVGNLLVAYTAKPWTVPHTLATVPFLHGIVDRIPPFVLKDFRQEAPPR</sequence>
<dbReference type="OrthoDB" id="3820934at2"/>
<reference evidence="1 2" key="1">
    <citation type="submission" date="2019-03" db="EMBL/GenBank/DDBJ databases">
        <title>Draft genome sequences of novel Actinobacteria.</title>
        <authorList>
            <person name="Sahin N."/>
            <person name="Ay H."/>
            <person name="Saygin H."/>
        </authorList>
    </citation>
    <scope>NUCLEOTIDE SEQUENCE [LARGE SCALE GENOMIC DNA]</scope>
    <source>
        <strain evidence="1 2">JCM 13523</strain>
    </source>
</reference>
<evidence type="ECO:0000313" key="1">
    <source>
        <dbReference type="EMBL" id="TDD59480.1"/>
    </source>
</evidence>
<gene>
    <name evidence="1" type="ORF">E1263_14960</name>
</gene>
<dbReference type="Proteomes" id="UP000295124">
    <property type="component" value="Unassembled WGS sequence"/>
</dbReference>
<proteinExistence type="predicted"/>
<dbReference type="RefSeq" id="WP_132167897.1">
    <property type="nucleotide sequence ID" value="NZ_SMKX01000035.1"/>
</dbReference>
<organism evidence="1 2">
    <name type="scientific">Kribbella antibiotica</name>
    <dbReference type="NCBI Taxonomy" id="190195"/>
    <lineage>
        <taxon>Bacteria</taxon>
        <taxon>Bacillati</taxon>
        <taxon>Actinomycetota</taxon>
        <taxon>Actinomycetes</taxon>
        <taxon>Propionibacteriales</taxon>
        <taxon>Kribbellaceae</taxon>
        <taxon>Kribbella</taxon>
    </lineage>
</organism>
<accession>A0A4R4ZML1</accession>
<evidence type="ECO:0000313" key="2">
    <source>
        <dbReference type="Proteomes" id="UP000295124"/>
    </source>
</evidence>
<comment type="caution">
    <text evidence="1">The sequence shown here is derived from an EMBL/GenBank/DDBJ whole genome shotgun (WGS) entry which is preliminary data.</text>
</comment>
<evidence type="ECO:0008006" key="3">
    <source>
        <dbReference type="Google" id="ProtNLM"/>
    </source>
</evidence>
<dbReference type="AlphaFoldDB" id="A0A4R4ZML1"/>
<protein>
    <recommendedName>
        <fullName evidence="3">DUF3137 domain-containing protein</fullName>
    </recommendedName>
</protein>
<keyword evidence="2" id="KW-1185">Reference proteome</keyword>